<dbReference type="EC" id="3.2.2.21" evidence="2"/>
<dbReference type="CDD" id="cd00056">
    <property type="entry name" value="ENDO3c"/>
    <property type="match status" value="1"/>
</dbReference>
<evidence type="ECO:0000256" key="3">
    <source>
        <dbReference type="ARBA" id="ARBA00022763"/>
    </source>
</evidence>
<dbReference type="SUPFAM" id="SSF48150">
    <property type="entry name" value="DNA-glycosylase"/>
    <property type="match status" value="1"/>
</dbReference>
<accession>A0ABW7TXG2</accession>
<sequence>MPPRSTGSPAESARTTRVLTAGGPIHLAHTLAPLRRGPADPCHQIDSDGAHWRVSRMPTGPVTYRLTQTAPHTITADAWGAGAAEFLDQLESMFCLDENVDDFVPVHPTIAAAHQRNPGLRMLRTGRVFEALVPAILEQKVTIVSSHAAWRALVHRFGEPAPGPAPEGMRVPPDAATWARIPSWSYHRANVGPQRWQTIVRAARVADSLERTAALPPAEAARKLRTIPGIGEWTAAETAQRAFGDADALSVGDYHLASVVGWTLLGRDIDDAEMVDFLEPVRPHRYRTIRLLEVSGQARKPRFGPRAPVTDHSRR</sequence>
<dbReference type="GeneID" id="93507859"/>
<protein>
    <recommendedName>
        <fullName evidence="2">DNA-3-methyladenine glycosylase II</fullName>
        <ecNumber evidence="2">3.2.2.21</ecNumber>
    </recommendedName>
</protein>
<dbReference type="PANTHER" id="PTHR43003">
    <property type="entry name" value="DNA-3-METHYLADENINE GLYCOSYLASE"/>
    <property type="match status" value="1"/>
</dbReference>
<dbReference type="EMBL" id="JBIRUQ010000006">
    <property type="protein sequence ID" value="MFI1463940.1"/>
    <property type="molecule type" value="Genomic_DNA"/>
</dbReference>
<organism evidence="5 6">
    <name type="scientific">Nocardia carnea</name>
    <dbReference type="NCBI Taxonomy" id="37328"/>
    <lineage>
        <taxon>Bacteria</taxon>
        <taxon>Bacillati</taxon>
        <taxon>Actinomycetota</taxon>
        <taxon>Actinomycetes</taxon>
        <taxon>Mycobacteriales</taxon>
        <taxon>Nocardiaceae</taxon>
        <taxon>Nocardia</taxon>
    </lineage>
</organism>
<proteinExistence type="predicted"/>
<comment type="caution">
    <text evidence="5">The sequence shown here is derived from an EMBL/GenBank/DDBJ whole genome shotgun (WGS) entry which is preliminary data.</text>
</comment>
<evidence type="ECO:0000313" key="6">
    <source>
        <dbReference type="Proteomes" id="UP001611263"/>
    </source>
</evidence>
<evidence type="ECO:0000256" key="4">
    <source>
        <dbReference type="ARBA" id="ARBA00023204"/>
    </source>
</evidence>
<evidence type="ECO:0000256" key="1">
    <source>
        <dbReference type="ARBA" id="ARBA00000086"/>
    </source>
</evidence>
<reference evidence="5 6" key="1">
    <citation type="submission" date="2024-10" db="EMBL/GenBank/DDBJ databases">
        <title>The Natural Products Discovery Center: Release of the First 8490 Sequenced Strains for Exploring Actinobacteria Biosynthetic Diversity.</title>
        <authorList>
            <person name="Kalkreuter E."/>
            <person name="Kautsar S.A."/>
            <person name="Yang D."/>
            <person name="Bader C.D."/>
            <person name="Teijaro C.N."/>
            <person name="Fluegel L."/>
            <person name="Davis C.M."/>
            <person name="Simpson J.R."/>
            <person name="Lauterbach L."/>
            <person name="Steele A.D."/>
            <person name="Gui C."/>
            <person name="Meng S."/>
            <person name="Li G."/>
            <person name="Viehrig K."/>
            <person name="Ye F."/>
            <person name="Su P."/>
            <person name="Kiefer A.F."/>
            <person name="Nichols A."/>
            <person name="Cepeda A.J."/>
            <person name="Yan W."/>
            <person name="Fan B."/>
            <person name="Jiang Y."/>
            <person name="Adhikari A."/>
            <person name="Zheng C.-J."/>
            <person name="Schuster L."/>
            <person name="Cowan T.M."/>
            <person name="Smanski M.J."/>
            <person name="Chevrette M.G."/>
            <person name="De Carvalho L.P.S."/>
            <person name="Shen B."/>
        </authorList>
    </citation>
    <scope>NUCLEOTIDE SEQUENCE [LARGE SCALE GENOMIC DNA]</scope>
    <source>
        <strain evidence="5 6">NPDC020568</strain>
    </source>
</reference>
<dbReference type="RefSeq" id="WP_033246593.1">
    <property type="nucleotide sequence ID" value="NZ_JBIRUQ010000006.1"/>
</dbReference>
<keyword evidence="4" id="KW-0234">DNA repair</keyword>
<dbReference type="InterPro" id="IPR011257">
    <property type="entry name" value="DNA_glycosylase"/>
</dbReference>
<keyword evidence="3" id="KW-0227">DNA damage</keyword>
<name>A0ABW7TXG2_9NOCA</name>
<evidence type="ECO:0000256" key="2">
    <source>
        <dbReference type="ARBA" id="ARBA00012000"/>
    </source>
</evidence>
<dbReference type="InterPro" id="IPR003265">
    <property type="entry name" value="HhH-GPD_domain"/>
</dbReference>
<evidence type="ECO:0000313" key="5">
    <source>
        <dbReference type="EMBL" id="MFI1463940.1"/>
    </source>
</evidence>
<dbReference type="Gene3D" id="1.10.340.30">
    <property type="entry name" value="Hypothetical protein, domain 2"/>
    <property type="match status" value="1"/>
</dbReference>
<comment type="catalytic activity">
    <reaction evidence="1">
        <text>Hydrolysis of alkylated DNA, releasing 3-methyladenine, 3-methylguanine, 7-methylguanine and 7-methyladenine.</text>
        <dbReference type="EC" id="3.2.2.21"/>
    </reaction>
</comment>
<gene>
    <name evidence="5" type="ORF">ACH4WX_24735</name>
</gene>
<dbReference type="InterPro" id="IPR051912">
    <property type="entry name" value="Alkylbase_DNA_Glycosylase/TA"/>
</dbReference>
<keyword evidence="6" id="KW-1185">Reference proteome</keyword>
<dbReference type="PANTHER" id="PTHR43003:SF6">
    <property type="entry name" value="DNA GLYCOSYLASE"/>
    <property type="match status" value="1"/>
</dbReference>
<dbReference type="Proteomes" id="UP001611263">
    <property type="component" value="Unassembled WGS sequence"/>
</dbReference>